<evidence type="ECO:0000313" key="3">
    <source>
        <dbReference type="Proteomes" id="UP000314294"/>
    </source>
</evidence>
<dbReference type="Proteomes" id="UP000314294">
    <property type="component" value="Unassembled WGS sequence"/>
</dbReference>
<organism evidence="2 3">
    <name type="scientific">Liparis tanakae</name>
    <name type="common">Tanaka's snailfish</name>
    <dbReference type="NCBI Taxonomy" id="230148"/>
    <lineage>
        <taxon>Eukaryota</taxon>
        <taxon>Metazoa</taxon>
        <taxon>Chordata</taxon>
        <taxon>Craniata</taxon>
        <taxon>Vertebrata</taxon>
        <taxon>Euteleostomi</taxon>
        <taxon>Actinopterygii</taxon>
        <taxon>Neopterygii</taxon>
        <taxon>Teleostei</taxon>
        <taxon>Neoteleostei</taxon>
        <taxon>Acanthomorphata</taxon>
        <taxon>Eupercaria</taxon>
        <taxon>Perciformes</taxon>
        <taxon>Cottioidei</taxon>
        <taxon>Cottales</taxon>
        <taxon>Liparidae</taxon>
        <taxon>Liparis</taxon>
    </lineage>
</organism>
<reference evidence="2 3" key="1">
    <citation type="submission" date="2019-03" db="EMBL/GenBank/DDBJ databases">
        <title>First draft genome of Liparis tanakae, snailfish: a comprehensive survey of snailfish specific genes.</title>
        <authorList>
            <person name="Kim W."/>
            <person name="Song I."/>
            <person name="Jeong J.-H."/>
            <person name="Kim D."/>
            <person name="Kim S."/>
            <person name="Ryu S."/>
            <person name="Song J.Y."/>
            <person name="Lee S.K."/>
        </authorList>
    </citation>
    <scope>NUCLEOTIDE SEQUENCE [LARGE SCALE GENOMIC DNA]</scope>
    <source>
        <tissue evidence="2">Muscle</tissue>
    </source>
</reference>
<accession>A0A4Z2JAX2</accession>
<dbReference type="AlphaFoldDB" id="A0A4Z2JAX2"/>
<comment type="caution">
    <text evidence="2">The sequence shown here is derived from an EMBL/GenBank/DDBJ whole genome shotgun (WGS) entry which is preliminary data.</text>
</comment>
<dbReference type="EMBL" id="SRLO01000013">
    <property type="protein sequence ID" value="TNN86818.1"/>
    <property type="molecule type" value="Genomic_DNA"/>
</dbReference>
<proteinExistence type="predicted"/>
<protein>
    <submittedName>
        <fullName evidence="2">Uncharacterized protein</fullName>
    </submittedName>
</protein>
<name>A0A4Z2JAX2_9TELE</name>
<sequence>MAGSDGGVAFFERGLRNPLSGLHGLPGVRNTRQDRARYANGVNRGRFREEAGFVTTTSDQSGLAIVRSRDAPVQDLFPVPGLGPKPRSAPTPALN</sequence>
<gene>
    <name evidence="2" type="ORF">EYF80_003001</name>
</gene>
<evidence type="ECO:0000313" key="2">
    <source>
        <dbReference type="EMBL" id="TNN86818.1"/>
    </source>
</evidence>
<evidence type="ECO:0000256" key="1">
    <source>
        <dbReference type="SAM" id="MobiDB-lite"/>
    </source>
</evidence>
<keyword evidence="3" id="KW-1185">Reference proteome</keyword>
<feature type="region of interest" description="Disordered" evidence="1">
    <location>
        <begin position="74"/>
        <end position="95"/>
    </location>
</feature>